<dbReference type="PROSITE" id="PS01031">
    <property type="entry name" value="SHSP"/>
    <property type="match status" value="1"/>
</dbReference>
<evidence type="ECO:0000259" key="5">
    <source>
        <dbReference type="PROSITE" id="PS51203"/>
    </source>
</evidence>
<keyword evidence="9" id="KW-1185">Reference proteome</keyword>
<dbReference type="InterPro" id="IPR002068">
    <property type="entry name" value="A-crystallin/Hsp20_dom"/>
</dbReference>
<dbReference type="Proteomes" id="UP000058613">
    <property type="component" value="Chromosome"/>
</dbReference>
<dbReference type="PANTHER" id="PTHR46733">
    <property type="entry name" value="26.5 KDA HEAT SHOCK PROTEIN, MITOCHONDRIAL"/>
    <property type="match status" value="1"/>
</dbReference>
<dbReference type="CDD" id="cd06464">
    <property type="entry name" value="ACD_sHsps-like"/>
    <property type="match status" value="1"/>
</dbReference>
<dbReference type="EMBL" id="NCQP01000001">
    <property type="protein sequence ID" value="OWJ55306.1"/>
    <property type="molecule type" value="Genomic_DNA"/>
</dbReference>
<evidence type="ECO:0000256" key="2">
    <source>
        <dbReference type="PROSITE-ProRule" id="PRU00285"/>
    </source>
</evidence>
<evidence type="ECO:0000313" key="9">
    <source>
        <dbReference type="Proteomes" id="UP000196694"/>
    </source>
</evidence>
<dbReference type="PATRIC" id="fig|1273541.4.peg.1148"/>
<dbReference type="RefSeq" id="WP_055408869.1">
    <property type="nucleotide sequence ID" value="NZ_CP013011.1"/>
</dbReference>
<evidence type="ECO:0000313" key="7">
    <source>
        <dbReference type="EMBL" id="OWJ55306.1"/>
    </source>
</evidence>
<sequence length="178" mass="20716">MSFIWRRRFSDIFDEIEEMIREMERLAMNMFEEFEARASQLQGREIKGPIVYGVRITIGPDGKPIIEEFGNVKRRGRRAIIEERLEPLVDVIDEKDRVVVVAEIPGVDKDKIDVRVKDGKLIIKAENKDRKYYKEIELPPGIKPETAKARYKNGVLEVTIEKEKTEEKDEGGLKIKVE</sequence>
<dbReference type="OrthoDB" id="26084at2157"/>
<protein>
    <submittedName>
        <fullName evidence="7">Heat-shock protein Hsp20</fullName>
    </submittedName>
    <submittedName>
        <fullName evidence="6">Small heat shock protein</fullName>
    </submittedName>
</protein>
<evidence type="ECO:0000313" key="8">
    <source>
        <dbReference type="Proteomes" id="UP000058613"/>
    </source>
</evidence>
<evidence type="ECO:0000313" key="6">
    <source>
        <dbReference type="EMBL" id="ALL01116.1"/>
    </source>
</evidence>
<dbReference type="PANTHER" id="PTHR46733:SF4">
    <property type="entry name" value="HEAT SHOCK PROTEIN 21, CHLOROPLASTIC"/>
    <property type="match status" value="1"/>
</dbReference>
<feature type="domain" description="SHSP" evidence="4">
    <location>
        <begin position="79"/>
        <end position="178"/>
    </location>
</feature>
<feature type="domain" description="CS" evidence="5">
    <location>
        <begin position="84"/>
        <end position="174"/>
    </location>
</feature>
<dbReference type="GeneID" id="26099405"/>
<name>A0A0P0N3C4_9CREN</name>
<gene>
    <name evidence="7" type="ORF">Pdsh_00305</name>
    <name evidence="6" type="ORF">Pyrde_1068</name>
</gene>
<proteinExistence type="inferred from homology"/>
<dbReference type="InterPro" id="IPR044587">
    <property type="entry name" value="HSP21-like"/>
</dbReference>
<dbReference type="Proteomes" id="UP000196694">
    <property type="component" value="Unassembled WGS sequence"/>
</dbReference>
<dbReference type="PROSITE" id="PS51203">
    <property type="entry name" value="CS"/>
    <property type="match status" value="1"/>
</dbReference>
<evidence type="ECO:0000256" key="1">
    <source>
        <dbReference type="ARBA" id="ARBA00023016"/>
    </source>
</evidence>
<dbReference type="STRING" id="1273541.Pyrde_1068"/>
<evidence type="ECO:0000256" key="3">
    <source>
        <dbReference type="RuleBase" id="RU003616"/>
    </source>
</evidence>
<accession>A0A0P0N3C4</accession>
<reference evidence="6 8" key="1">
    <citation type="submission" date="2015-10" db="EMBL/GenBank/DDBJ databases">
        <title>Complete genome sequence of hyperthermophilic archaeon Pyrodictium delaneyi Su06.</title>
        <authorList>
            <person name="Jung J.-H."/>
            <person name="Lin J."/>
            <person name="Holden J.F."/>
            <person name="Park C.-S."/>
        </authorList>
    </citation>
    <scope>NUCLEOTIDE SEQUENCE [LARGE SCALE GENOMIC DNA]</scope>
    <source>
        <strain evidence="6 8">Su06</strain>
    </source>
</reference>
<dbReference type="KEGG" id="pdl:Pyrde_1068"/>
<organism evidence="6 8">
    <name type="scientific">Pyrodictium delaneyi</name>
    <dbReference type="NCBI Taxonomy" id="1273541"/>
    <lineage>
        <taxon>Archaea</taxon>
        <taxon>Thermoproteota</taxon>
        <taxon>Thermoprotei</taxon>
        <taxon>Desulfurococcales</taxon>
        <taxon>Pyrodictiaceae</taxon>
        <taxon>Pyrodictium</taxon>
    </lineage>
</organism>
<dbReference type="InterPro" id="IPR008978">
    <property type="entry name" value="HSP20-like_chaperone"/>
</dbReference>
<dbReference type="InterPro" id="IPR007052">
    <property type="entry name" value="CS_dom"/>
</dbReference>
<dbReference type="NCBIfam" id="NF041800">
    <property type="entry name" value="Hsp20"/>
    <property type="match status" value="1"/>
</dbReference>
<comment type="similarity">
    <text evidence="2 3">Belongs to the small heat shock protein (HSP20) family.</text>
</comment>
<evidence type="ECO:0000259" key="4">
    <source>
        <dbReference type="PROSITE" id="PS01031"/>
    </source>
</evidence>
<dbReference type="EMBL" id="CP013011">
    <property type="protein sequence ID" value="ALL01116.1"/>
    <property type="molecule type" value="Genomic_DNA"/>
</dbReference>
<keyword evidence="1 6" id="KW-0346">Stress response</keyword>
<dbReference type="SUPFAM" id="SSF49764">
    <property type="entry name" value="HSP20-like chaperones"/>
    <property type="match status" value="1"/>
</dbReference>
<dbReference type="Gene3D" id="2.60.40.790">
    <property type="match status" value="1"/>
</dbReference>
<dbReference type="GO" id="GO:0009408">
    <property type="term" value="P:response to heat"/>
    <property type="evidence" value="ECO:0007669"/>
    <property type="project" value="InterPro"/>
</dbReference>
<dbReference type="Pfam" id="PF00011">
    <property type="entry name" value="HSP20"/>
    <property type="match status" value="1"/>
</dbReference>
<reference evidence="7 9" key="2">
    <citation type="submission" date="2017-05" db="EMBL/GenBank/DDBJ databases">
        <title>The draft genome of the hyperthermophilic archaeon 'Pyrodictium delaneyi strain Hulk', an iron and nitrate reducer, reveals the capacity for sulfate reduction.</title>
        <authorList>
            <person name="Demey L.M."/>
            <person name="Miller C."/>
            <person name="Manzella M."/>
            <person name="Reguera G."/>
            <person name="Kashefi K."/>
        </authorList>
    </citation>
    <scope>NUCLEOTIDE SEQUENCE [LARGE SCALE GENOMIC DNA]</scope>
    <source>
        <strain evidence="7 9">Hulk</strain>
    </source>
</reference>
<dbReference type="AlphaFoldDB" id="A0A0P0N3C4"/>